<dbReference type="Pfam" id="PF12796">
    <property type="entry name" value="Ank_2"/>
    <property type="match status" value="1"/>
</dbReference>
<dbReference type="PANTHER" id="PTHR46680:SF3">
    <property type="entry name" value="NF-KAPPA-B INHIBITOR CACTUS"/>
    <property type="match status" value="1"/>
</dbReference>
<dbReference type="GO" id="GO:0005829">
    <property type="term" value="C:cytosol"/>
    <property type="evidence" value="ECO:0007669"/>
    <property type="project" value="TreeGrafter"/>
</dbReference>
<evidence type="ECO:0000256" key="2">
    <source>
        <dbReference type="ARBA" id="ARBA00023043"/>
    </source>
</evidence>
<dbReference type="EMBL" id="BLJY01000001">
    <property type="protein sequence ID" value="GFF12529.1"/>
    <property type="molecule type" value="Genomic_DNA"/>
</dbReference>
<evidence type="ECO:0000313" key="3">
    <source>
        <dbReference type="EMBL" id="GFF12529.1"/>
    </source>
</evidence>
<organism evidence="3 4">
    <name type="scientific">Aspergillus terreus</name>
    <dbReference type="NCBI Taxonomy" id="33178"/>
    <lineage>
        <taxon>Eukaryota</taxon>
        <taxon>Fungi</taxon>
        <taxon>Dikarya</taxon>
        <taxon>Ascomycota</taxon>
        <taxon>Pezizomycotina</taxon>
        <taxon>Eurotiomycetes</taxon>
        <taxon>Eurotiomycetidae</taxon>
        <taxon>Eurotiales</taxon>
        <taxon>Aspergillaceae</taxon>
        <taxon>Aspergillus</taxon>
        <taxon>Aspergillus subgen. Circumdati</taxon>
    </lineage>
</organism>
<evidence type="ECO:0000256" key="1">
    <source>
        <dbReference type="ARBA" id="ARBA00022737"/>
    </source>
</evidence>
<keyword evidence="3" id="KW-0808">Transferase</keyword>
<accession>A0A5M3YQC2</accession>
<dbReference type="OrthoDB" id="366390at2759"/>
<keyword evidence="4" id="KW-1185">Reference proteome</keyword>
<dbReference type="GO" id="GO:0016301">
    <property type="term" value="F:kinase activity"/>
    <property type="evidence" value="ECO:0007669"/>
    <property type="project" value="UniProtKB-KW"/>
</dbReference>
<dbReference type="InterPro" id="IPR051070">
    <property type="entry name" value="NF-kappa-B_inhibitor"/>
</dbReference>
<name>A0A5M3YQC2_ASPTE</name>
<reference evidence="3 4" key="1">
    <citation type="submission" date="2020-01" db="EMBL/GenBank/DDBJ databases">
        <title>Aspergillus terreus IFO 6365 whole genome shotgun sequence.</title>
        <authorList>
            <person name="Kanamasa S."/>
            <person name="Takahashi H."/>
        </authorList>
    </citation>
    <scope>NUCLEOTIDE SEQUENCE [LARGE SCALE GENOMIC DNA]</scope>
    <source>
        <strain evidence="3 4">IFO 6365</strain>
    </source>
</reference>
<dbReference type="PROSITE" id="PS50088">
    <property type="entry name" value="ANK_REPEAT"/>
    <property type="match status" value="2"/>
</dbReference>
<proteinExistence type="predicted"/>
<protein>
    <submittedName>
        <fullName evidence="3">Putative serine/threonine-protein kinase ripk4</fullName>
    </submittedName>
</protein>
<gene>
    <name evidence="3" type="ORF">ATEIFO6365_0001075200</name>
</gene>
<dbReference type="SMART" id="SM00248">
    <property type="entry name" value="ANK"/>
    <property type="match status" value="3"/>
</dbReference>
<dbReference type="Proteomes" id="UP000452235">
    <property type="component" value="Unassembled WGS sequence"/>
</dbReference>
<keyword evidence="1" id="KW-0677">Repeat</keyword>
<keyword evidence="2" id="KW-0040">ANK repeat</keyword>
<dbReference type="GO" id="GO:0071356">
    <property type="term" value="P:cellular response to tumor necrosis factor"/>
    <property type="evidence" value="ECO:0007669"/>
    <property type="project" value="TreeGrafter"/>
</dbReference>
<dbReference type="SUPFAM" id="SSF48403">
    <property type="entry name" value="Ankyrin repeat"/>
    <property type="match status" value="1"/>
</dbReference>
<comment type="caution">
    <text evidence="3">The sequence shown here is derived from an EMBL/GenBank/DDBJ whole genome shotgun (WGS) entry which is preliminary data.</text>
</comment>
<dbReference type="Gene3D" id="1.25.40.20">
    <property type="entry name" value="Ankyrin repeat-containing domain"/>
    <property type="match status" value="1"/>
</dbReference>
<dbReference type="PRINTS" id="PR01415">
    <property type="entry name" value="ANKYRIN"/>
</dbReference>
<dbReference type="PANTHER" id="PTHR46680">
    <property type="entry name" value="NF-KAPPA-B INHIBITOR ALPHA"/>
    <property type="match status" value="1"/>
</dbReference>
<dbReference type="InterPro" id="IPR036770">
    <property type="entry name" value="Ankyrin_rpt-contain_sf"/>
</dbReference>
<evidence type="ECO:0000313" key="4">
    <source>
        <dbReference type="Proteomes" id="UP000452235"/>
    </source>
</evidence>
<dbReference type="PROSITE" id="PS50297">
    <property type="entry name" value="ANK_REP_REGION"/>
    <property type="match status" value="2"/>
</dbReference>
<dbReference type="InterPro" id="IPR002110">
    <property type="entry name" value="Ankyrin_rpt"/>
</dbReference>
<dbReference type="AlphaFoldDB" id="A0A5M3YQC2"/>
<sequence>MLFLHAATTGDLAILDTEYRSNPSLLTTTDAAGRTALHLAALHRHAAVLERLLTYGLDSSLTDARGQTALHIAAQLSDAATVEILLQRGANSSIRDHDGKTPLFYAYQHHSRDVLACFLKYTPSYATESQCGLTPEIILRAGAGRKWTPAPLTMNVPAQGRRV</sequence>
<dbReference type="GO" id="GO:0051059">
    <property type="term" value="F:NF-kappaB binding"/>
    <property type="evidence" value="ECO:0007669"/>
    <property type="project" value="TreeGrafter"/>
</dbReference>
<keyword evidence="3" id="KW-0418">Kinase</keyword>